<dbReference type="eggNOG" id="COG1230">
    <property type="taxonomic scope" value="Bacteria"/>
</dbReference>
<keyword evidence="4 5" id="KW-0472">Membrane</keyword>
<feature type="transmembrane region" description="Helical" evidence="5">
    <location>
        <begin position="112"/>
        <end position="132"/>
    </location>
</feature>
<evidence type="ECO:0000259" key="6">
    <source>
        <dbReference type="Pfam" id="PF01545"/>
    </source>
</evidence>
<dbReference type="EMBL" id="CP020330">
    <property type="protein sequence ID" value="AQZ52925.1"/>
    <property type="molecule type" value="Genomic_DNA"/>
</dbReference>
<dbReference type="RefSeq" id="WP_018067633.1">
    <property type="nucleotide sequence ID" value="NZ_AQWH01000047.1"/>
</dbReference>
<accession>A0A1U9Z5E0</accession>
<feature type="transmembrane region" description="Helical" evidence="5">
    <location>
        <begin position="152"/>
        <end position="169"/>
    </location>
</feature>
<organism evidence="7 8">
    <name type="scientific">Martelella mediterranea DSM 17316</name>
    <dbReference type="NCBI Taxonomy" id="1122214"/>
    <lineage>
        <taxon>Bacteria</taxon>
        <taxon>Pseudomonadati</taxon>
        <taxon>Pseudomonadota</taxon>
        <taxon>Alphaproteobacteria</taxon>
        <taxon>Hyphomicrobiales</taxon>
        <taxon>Aurantimonadaceae</taxon>
        <taxon>Martelella</taxon>
    </lineage>
</organism>
<evidence type="ECO:0000256" key="2">
    <source>
        <dbReference type="ARBA" id="ARBA00022692"/>
    </source>
</evidence>
<dbReference type="Pfam" id="PF01545">
    <property type="entry name" value="Cation_efflux"/>
    <property type="match status" value="1"/>
</dbReference>
<comment type="subcellular location">
    <subcellularLocation>
        <location evidence="1">Membrane</location>
        <topology evidence="1">Multi-pass membrane protein</topology>
    </subcellularLocation>
</comment>
<evidence type="ECO:0000256" key="5">
    <source>
        <dbReference type="SAM" id="Phobius"/>
    </source>
</evidence>
<proteinExistence type="predicted"/>
<dbReference type="OrthoDB" id="9799649at2"/>
<dbReference type="Proteomes" id="UP000191135">
    <property type="component" value="Chromosome"/>
</dbReference>
<name>A0A1U9Z5E0_9HYPH</name>
<dbReference type="InterPro" id="IPR027469">
    <property type="entry name" value="Cation_efflux_TMD_sf"/>
</dbReference>
<feature type="domain" description="Cation efflux protein transmembrane" evidence="6">
    <location>
        <begin position="22"/>
        <end position="196"/>
    </location>
</feature>
<evidence type="ECO:0000256" key="3">
    <source>
        <dbReference type="ARBA" id="ARBA00022989"/>
    </source>
</evidence>
<feature type="transmembrane region" description="Helical" evidence="5">
    <location>
        <begin position="20"/>
        <end position="43"/>
    </location>
</feature>
<dbReference type="GO" id="GO:0016020">
    <property type="term" value="C:membrane"/>
    <property type="evidence" value="ECO:0007669"/>
    <property type="project" value="UniProtKB-SubCell"/>
</dbReference>
<gene>
    <name evidence="7" type="ORF">Mame_03620</name>
</gene>
<dbReference type="STRING" id="1122214.Mame_03620"/>
<dbReference type="AlphaFoldDB" id="A0A1U9Z5E0"/>
<dbReference type="SUPFAM" id="SSF161111">
    <property type="entry name" value="Cation efflux protein transmembrane domain-like"/>
    <property type="match status" value="1"/>
</dbReference>
<dbReference type="GO" id="GO:0008324">
    <property type="term" value="F:monoatomic cation transmembrane transporter activity"/>
    <property type="evidence" value="ECO:0007669"/>
    <property type="project" value="InterPro"/>
</dbReference>
<evidence type="ECO:0000256" key="4">
    <source>
        <dbReference type="ARBA" id="ARBA00023136"/>
    </source>
</evidence>
<feature type="transmembrane region" description="Helical" evidence="5">
    <location>
        <begin position="55"/>
        <end position="73"/>
    </location>
</feature>
<keyword evidence="8" id="KW-1185">Reference proteome</keyword>
<keyword evidence="3 5" id="KW-1133">Transmembrane helix</keyword>
<feature type="transmembrane region" description="Helical" evidence="5">
    <location>
        <begin position="175"/>
        <end position="193"/>
    </location>
</feature>
<feature type="transmembrane region" description="Helical" evidence="5">
    <location>
        <begin position="80"/>
        <end position="100"/>
    </location>
</feature>
<evidence type="ECO:0000256" key="1">
    <source>
        <dbReference type="ARBA" id="ARBA00004141"/>
    </source>
</evidence>
<protein>
    <submittedName>
        <fullName evidence="7">Cation diffusion facilitator family transporter</fullName>
    </submittedName>
</protein>
<keyword evidence="2 5" id="KW-0812">Transmembrane</keyword>
<reference evidence="7 8" key="1">
    <citation type="submission" date="2017-03" db="EMBL/GenBank/DDBJ databases">
        <title>Foreign affairs: Plasmid Transfer between Roseobacters and Rhizobia.</title>
        <authorList>
            <person name="Bartling P."/>
            <person name="Bunk B."/>
            <person name="Overmann J."/>
            <person name="Brinkmann H."/>
            <person name="Petersen J."/>
        </authorList>
    </citation>
    <scope>NUCLEOTIDE SEQUENCE [LARGE SCALE GENOMIC DNA]</scope>
    <source>
        <strain evidence="7 8">MACL11</strain>
    </source>
</reference>
<evidence type="ECO:0000313" key="7">
    <source>
        <dbReference type="EMBL" id="AQZ52925.1"/>
    </source>
</evidence>
<dbReference type="Gene3D" id="1.20.1510.10">
    <property type="entry name" value="Cation efflux protein transmembrane domain"/>
    <property type="match status" value="1"/>
</dbReference>
<evidence type="ECO:0000313" key="8">
    <source>
        <dbReference type="Proteomes" id="UP000191135"/>
    </source>
</evidence>
<dbReference type="InterPro" id="IPR058533">
    <property type="entry name" value="Cation_efflux_TM"/>
</dbReference>
<sequence>MPCCSDDVCSSRTAMGRYRVVLWIVLAINAAMFLIEIIAGLAAGSAALQADALDFFADAANYGISLFVLGLGLHWRARAALLKGASMGLFGLWVIANIVWHTLTGTVPSWSTMGVVGIAALGANLVCLALLYAWRNGDANMRSVWICSRNDVLANIAVLAAAVGVFGTGTGWPDIIVAAVMAVLALQGAVTIIRQARGEVRSLAARTGVTSPVRGR</sequence>
<dbReference type="KEGG" id="mmed:Mame_03620"/>